<dbReference type="Gene3D" id="1.10.3720.10">
    <property type="entry name" value="MetI-like"/>
    <property type="match status" value="1"/>
</dbReference>
<feature type="compositionally biased region" description="Basic and acidic residues" evidence="9">
    <location>
        <begin position="269"/>
        <end position="288"/>
    </location>
</feature>
<feature type="transmembrane region" description="Helical" evidence="8">
    <location>
        <begin position="55"/>
        <end position="79"/>
    </location>
</feature>
<feature type="transmembrane region" description="Helical" evidence="8">
    <location>
        <begin position="91"/>
        <end position="114"/>
    </location>
</feature>
<keyword evidence="3 8" id="KW-0813">Transport</keyword>
<feature type="transmembrane region" description="Helical" evidence="8">
    <location>
        <begin position="180"/>
        <end position="204"/>
    </location>
</feature>
<dbReference type="PROSITE" id="PS50928">
    <property type="entry name" value="ABC_TM1"/>
    <property type="match status" value="1"/>
</dbReference>
<dbReference type="KEGG" id="plal:FXN65_20225"/>
<dbReference type="InterPro" id="IPR051789">
    <property type="entry name" value="Bact_Polyamine_Transport"/>
</dbReference>
<dbReference type="SUPFAM" id="SSF161098">
    <property type="entry name" value="MetI-like"/>
    <property type="match status" value="1"/>
</dbReference>
<feature type="region of interest" description="Disordered" evidence="9">
    <location>
        <begin position="266"/>
        <end position="288"/>
    </location>
</feature>
<comment type="similarity">
    <text evidence="2">Belongs to the binding-protein-dependent transport system permease family. CysTW subfamily.</text>
</comment>
<dbReference type="InterPro" id="IPR000515">
    <property type="entry name" value="MetI-like"/>
</dbReference>
<keyword evidence="7 8" id="KW-0472">Membrane</keyword>
<dbReference type="CDD" id="cd06261">
    <property type="entry name" value="TM_PBP2"/>
    <property type="match status" value="1"/>
</dbReference>
<evidence type="ECO:0000256" key="5">
    <source>
        <dbReference type="ARBA" id="ARBA00022692"/>
    </source>
</evidence>
<proteinExistence type="inferred from homology"/>
<dbReference type="PANTHER" id="PTHR43848">
    <property type="entry name" value="PUTRESCINE TRANSPORT SYSTEM PERMEASE PROTEIN POTI"/>
    <property type="match status" value="1"/>
</dbReference>
<evidence type="ECO:0000256" key="1">
    <source>
        <dbReference type="ARBA" id="ARBA00004651"/>
    </source>
</evidence>
<accession>A0A5J6QT11</accession>
<organism evidence="11 12">
    <name type="scientific">Metapseudomonas lalkuanensis</name>
    <dbReference type="NCBI Taxonomy" id="2604832"/>
    <lineage>
        <taxon>Bacteria</taxon>
        <taxon>Pseudomonadati</taxon>
        <taxon>Pseudomonadota</taxon>
        <taxon>Gammaproteobacteria</taxon>
        <taxon>Pseudomonadales</taxon>
        <taxon>Pseudomonadaceae</taxon>
        <taxon>Metapseudomonas</taxon>
    </lineage>
</organism>
<dbReference type="InterPro" id="IPR035906">
    <property type="entry name" value="MetI-like_sf"/>
</dbReference>
<feature type="transmembrane region" description="Helical" evidence="8">
    <location>
        <begin position="224"/>
        <end position="249"/>
    </location>
</feature>
<dbReference type="EMBL" id="CP043311">
    <property type="protein sequence ID" value="QEY65838.1"/>
    <property type="molecule type" value="Genomic_DNA"/>
</dbReference>
<evidence type="ECO:0000256" key="3">
    <source>
        <dbReference type="ARBA" id="ARBA00022448"/>
    </source>
</evidence>
<reference evidence="11 12" key="1">
    <citation type="submission" date="2019-08" db="EMBL/GenBank/DDBJ databases">
        <title>Whole-genome Sequencing of e-waste polymer degrading bacterium Pseudomonas sp. strain PE08.</title>
        <authorList>
            <person name="Kirdat K."/>
            <person name="Debbarma P."/>
            <person name="Narawade N."/>
            <person name="Suyal D."/>
            <person name="Thorat V."/>
            <person name="Shouche Y."/>
            <person name="Goel R."/>
            <person name="Yadav A."/>
        </authorList>
    </citation>
    <scope>NUCLEOTIDE SEQUENCE [LARGE SCALE GENOMIC DNA]</scope>
    <source>
        <strain evidence="11 12">PE08</strain>
    </source>
</reference>
<keyword evidence="4" id="KW-1003">Cell membrane</keyword>
<dbReference type="Pfam" id="PF00528">
    <property type="entry name" value="BPD_transp_1"/>
    <property type="match status" value="1"/>
</dbReference>
<evidence type="ECO:0000256" key="6">
    <source>
        <dbReference type="ARBA" id="ARBA00022989"/>
    </source>
</evidence>
<dbReference type="GO" id="GO:0055085">
    <property type="term" value="P:transmembrane transport"/>
    <property type="evidence" value="ECO:0007669"/>
    <property type="project" value="InterPro"/>
</dbReference>
<feature type="transmembrane region" description="Helical" evidence="8">
    <location>
        <begin position="120"/>
        <end position="140"/>
    </location>
</feature>
<feature type="transmembrane region" description="Helical" evidence="8">
    <location>
        <begin position="7"/>
        <end position="35"/>
    </location>
</feature>
<evidence type="ECO:0000313" key="12">
    <source>
        <dbReference type="Proteomes" id="UP000327179"/>
    </source>
</evidence>
<feature type="domain" description="ABC transmembrane type-1" evidence="10">
    <location>
        <begin position="56"/>
        <end position="243"/>
    </location>
</feature>
<evidence type="ECO:0000256" key="4">
    <source>
        <dbReference type="ARBA" id="ARBA00022475"/>
    </source>
</evidence>
<evidence type="ECO:0000256" key="2">
    <source>
        <dbReference type="ARBA" id="ARBA00007069"/>
    </source>
</evidence>
<evidence type="ECO:0000313" key="11">
    <source>
        <dbReference type="EMBL" id="QEY65838.1"/>
    </source>
</evidence>
<sequence length="288" mass="32018">MLRAYLWLYLAFLYAPIFIIALFSFHSVPSLVFPFEGFSLRWYEQIFSNPTFTTSLWNSIIVATAASIGTTVLGATVALAMIRIKGRAKAAIAAICSVPIGLPGLFLGISLIIWFAQVGIGRSLVSVTIAHILYALPFFVATMRSRIEYFDQSLEEAARDLGATTWQSFRLVTLPILRPSILGASVLVFALSFDELIITVFVSGNDTTLPMMVWSMMRRTVDPTINAASMVAFALSLVVIMLGGLIYWLQRRAAIKSRKSISRVEEDEQVHRGTEQRSENVRPIHGFE</sequence>
<evidence type="ECO:0000259" key="10">
    <source>
        <dbReference type="PROSITE" id="PS50928"/>
    </source>
</evidence>
<keyword evidence="5 8" id="KW-0812">Transmembrane</keyword>
<dbReference type="PANTHER" id="PTHR43848:SF2">
    <property type="entry name" value="PUTRESCINE TRANSPORT SYSTEM PERMEASE PROTEIN POTI"/>
    <property type="match status" value="1"/>
</dbReference>
<evidence type="ECO:0000256" key="7">
    <source>
        <dbReference type="ARBA" id="ARBA00023136"/>
    </source>
</evidence>
<keyword evidence="12" id="KW-1185">Reference proteome</keyword>
<evidence type="ECO:0000256" key="9">
    <source>
        <dbReference type="SAM" id="MobiDB-lite"/>
    </source>
</evidence>
<dbReference type="GO" id="GO:0005886">
    <property type="term" value="C:plasma membrane"/>
    <property type="evidence" value="ECO:0007669"/>
    <property type="project" value="UniProtKB-SubCell"/>
</dbReference>
<protein>
    <submittedName>
        <fullName evidence="11">ABC transporter permease</fullName>
    </submittedName>
</protein>
<evidence type="ECO:0000256" key="8">
    <source>
        <dbReference type="RuleBase" id="RU363032"/>
    </source>
</evidence>
<dbReference type="AlphaFoldDB" id="A0A5J6QT11"/>
<gene>
    <name evidence="11" type="ORF">FXN65_20225</name>
</gene>
<dbReference type="Proteomes" id="UP000327179">
    <property type="component" value="Chromosome"/>
</dbReference>
<keyword evidence="6 8" id="KW-1133">Transmembrane helix</keyword>
<comment type="subcellular location">
    <subcellularLocation>
        <location evidence="1 8">Cell membrane</location>
        <topology evidence="1 8">Multi-pass membrane protein</topology>
    </subcellularLocation>
</comment>
<name>A0A5J6QT11_9GAMM</name>